<dbReference type="RefSeq" id="WP_168931088.1">
    <property type="nucleotide sequence ID" value="NZ_JABAFD010000002.1"/>
</dbReference>
<feature type="transmembrane region" description="Helical" evidence="1">
    <location>
        <begin position="48"/>
        <end position="72"/>
    </location>
</feature>
<evidence type="ECO:0000313" key="3">
    <source>
        <dbReference type="Proteomes" id="UP000573963"/>
    </source>
</evidence>
<dbReference type="AlphaFoldDB" id="A0AA44DJ18"/>
<proteinExistence type="predicted"/>
<sequence length="301" mass="34695">MIQMVIGIIIAICIFGATAYIYKMQKKDKSLYKKVTKLIENDNIRKTVNILTISTLTVVVTLLTSLVLSIFLPSVEWGWVDRNTLITTIATIMGGFFGFIGAAIGVIGTYGAFYLGANSEKQKEENHKKIMLYNLLENTINETSEIVKELHAFSCDYGDRFNDENRDICKRIHSLMDTIVKDKHDDMFNFAINGIVYAGRNKNFTLPQNLYGRRLQANFNEIKEQCRIDLSRLLYDENWTTYLDCLNDHKKIQIIISWVNLLRNNSQGFNVIDFLRYRNEVIKVIDDEYPMVKDGSVRGVR</sequence>
<protein>
    <recommendedName>
        <fullName evidence="4">Phage abortive infection protein</fullName>
    </recommendedName>
</protein>
<keyword evidence="1" id="KW-0472">Membrane</keyword>
<dbReference type="Proteomes" id="UP000573963">
    <property type="component" value="Unassembled WGS sequence"/>
</dbReference>
<feature type="transmembrane region" description="Helical" evidence="1">
    <location>
        <begin position="84"/>
        <end position="113"/>
    </location>
</feature>
<name>A0AA44DJ18_PARBF</name>
<gene>
    <name evidence="2" type="ORF">HF875_03880</name>
</gene>
<feature type="transmembrane region" description="Helical" evidence="1">
    <location>
        <begin position="6"/>
        <end position="22"/>
    </location>
</feature>
<keyword evidence="1" id="KW-1133">Transmembrane helix</keyword>
<evidence type="ECO:0000313" key="2">
    <source>
        <dbReference type="EMBL" id="NME08645.1"/>
    </source>
</evidence>
<evidence type="ECO:0008006" key="4">
    <source>
        <dbReference type="Google" id="ProtNLM"/>
    </source>
</evidence>
<comment type="caution">
    <text evidence="2">The sequence shown here is derived from an EMBL/GenBank/DDBJ whole genome shotgun (WGS) entry which is preliminary data.</text>
</comment>
<accession>A0AA44DJ18</accession>
<organism evidence="2 3">
    <name type="scientific">Paraclostridium bifermentans</name>
    <name type="common">Clostridium bifermentans</name>
    <dbReference type="NCBI Taxonomy" id="1490"/>
    <lineage>
        <taxon>Bacteria</taxon>
        <taxon>Bacillati</taxon>
        <taxon>Bacillota</taxon>
        <taxon>Clostridia</taxon>
        <taxon>Peptostreptococcales</taxon>
        <taxon>Peptostreptococcaceae</taxon>
        <taxon>Paraclostridium</taxon>
    </lineage>
</organism>
<reference evidence="2 3" key="1">
    <citation type="submission" date="2020-04" db="EMBL/GenBank/DDBJ databases">
        <authorList>
            <person name="Hitch T.C.A."/>
            <person name="Wylensek D."/>
            <person name="Clavel T."/>
        </authorList>
    </citation>
    <scope>NUCLEOTIDE SEQUENCE [LARGE SCALE GENOMIC DNA]</scope>
    <source>
        <strain evidence="2 3">Med78_4-601-WT-2</strain>
    </source>
</reference>
<keyword evidence="1" id="KW-0812">Transmembrane</keyword>
<dbReference type="EMBL" id="JABAFD010000002">
    <property type="protein sequence ID" value="NME08645.1"/>
    <property type="molecule type" value="Genomic_DNA"/>
</dbReference>
<evidence type="ECO:0000256" key="1">
    <source>
        <dbReference type="SAM" id="Phobius"/>
    </source>
</evidence>